<sequence>KVSEIKSKKRTQKISHTRQIAMYLCREHTKSSLPEIGKQFGGKDHTTVLFSHKKISGIIKENNELKKSIEKILSKIENGKPG</sequence>
<reference evidence="2" key="1">
    <citation type="submission" date="2018-05" db="EMBL/GenBank/DDBJ databases">
        <authorList>
            <person name="Lanie J.A."/>
            <person name="Ng W.-L."/>
            <person name="Kazmierczak K.M."/>
            <person name="Andrzejewski T.M."/>
            <person name="Davidsen T.M."/>
            <person name="Wayne K.J."/>
            <person name="Tettelin H."/>
            <person name="Glass J.I."/>
            <person name="Rusch D."/>
            <person name="Podicherti R."/>
            <person name="Tsui H.-C.T."/>
            <person name="Winkler M.E."/>
        </authorList>
    </citation>
    <scope>NUCLEOTIDE SEQUENCE</scope>
</reference>
<evidence type="ECO:0000313" key="2">
    <source>
        <dbReference type="EMBL" id="SVC37914.1"/>
    </source>
</evidence>
<organism evidence="2">
    <name type="scientific">marine metagenome</name>
    <dbReference type="NCBI Taxonomy" id="408172"/>
    <lineage>
        <taxon>unclassified sequences</taxon>
        <taxon>metagenomes</taxon>
        <taxon>ecological metagenomes</taxon>
    </lineage>
</organism>
<protein>
    <recommendedName>
        <fullName evidence="1">Chromosomal replication initiator DnaA C-terminal domain-containing protein</fullName>
    </recommendedName>
</protein>
<dbReference type="GO" id="GO:0003688">
    <property type="term" value="F:DNA replication origin binding"/>
    <property type="evidence" value="ECO:0007669"/>
    <property type="project" value="InterPro"/>
</dbReference>
<gene>
    <name evidence="2" type="ORF">METZ01_LOCUS290768</name>
</gene>
<dbReference type="GO" id="GO:0005524">
    <property type="term" value="F:ATP binding"/>
    <property type="evidence" value="ECO:0007669"/>
    <property type="project" value="InterPro"/>
</dbReference>
<feature type="non-terminal residue" evidence="2">
    <location>
        <position position="1"/>
    </location>
</feature>
<dbReference type="CDD" id="cd06571">
    <property type="entry name" value="Bac_DnaA_C"/>
    <property type="match status" value="1"/>
</dbReference>
<feature type="domain" description="Chromosomal replication initiator DnaA C-terminal" evidence="1">
    <location>
        <begin position="1"/>
        <end position="55"/>
    </location>
</feature>
<dbReference type="SUPFAM" id="SSF48295">
    <property type="entry name" value="TrpR-like"/>
    <property type="match status" value="1"/>
</dbReference>
<dbReference type="AlphaFoldDB" id="A0A382LM70"/>
<dbReference type="GO" id="GO:0006270">
    <property type="term" value="P:DNA replication initiation"/>
    <property type="evidence" value="ECO:0007669"/>
    <property type="project" value="InterPro"/>
</dbReference>
<dbReference type="InterPro" id="IPR013159">
    <property type="entry name" value="DnaA_C"/>
</dbReference>
<dbReference type="PANTHER" id="PTHR30050">
    <property type="entry name" value="CHROMOSOMAL REPLICATION INITIATOR PROTEIN DNAA"/>
    <property type="match status" value="1"/>
</dbReference>
<accession>A0A382LM70</accession>
<dbReference type="Gene3D" id="1.10.1750.10">
    <property type="match status" value="1"/>
</dbReference>
<dbReference type="PROSITE" id="PS01008">
    <property type="entry name" value="DNAA"/>
    <property type="match status" value="1"/>
</dbReference>
<dbReference type="PANTHER" id="PTHR30050:SF2">
    <property type="entry name" value="CHROMOSOMAL REPLICATION INITIATOR PROTEIN DNAA"/>
    <property type="match status" value="1"/>
</dbReference>
<name>A0A382LM70_9ZZZZ</name>
<dbReference type="SMART" id="SM00760">
    <property type="entry name" value="Bac_DnaA_C"/>
    <property type="match status" value="1"/>
</dbReference>
<dbReference type="InterPro" id="IPR018312">
    <property type="entry name" value="Chromosome_initiator_DnaA_CS"/>
</dbReference>
<dbReference type="EMBL" id="UINC01088037">
    <property type="protein sequence ID" value="SVC37914.1"/>
    <property type="molecule type" value="Genomic_DNA"/>
</dbReference>
<evidence type="ECO:0000259" key="1">
    <source>
        <dbReference type="SMART" id="SM00760"/>
    </source>
</evidence>
<proteinExistence type="predicted"/>
<dbReference type="GO" id="GO:0005886">
    <property type="term" value="C:plasma membrane"/>
    <property type="evidence" value="ECO:0007669"/>
    <property type="project" value="TreeGrafter"/>
</dbReference>
<dbReference type="Pfam" id="PF08299">
    <property type="entry name" value="Bac_DnaA_C"/>
    <property type="match status" value="1"/>
</dbReference>
<dbReference type="InterPro" id="IPR010921">
    <property type="entry name" value="Trp_repressor/repl_initiator"/>
</dbReference>
<dbReference type="GO" id="GO:0006275">
    <property type="term" value="P:regulation of DNA replication"/>
    <property type="evidence" value="ECO:0007669"/>
    <property type="project" value="InterPro"/>
</dbReference>